<evidence type="ECO:0000256" key="5">
    <source>
        <dbReference type="ARBA" id="ARBA00022692"/>
    </source>
</evidence>
<dbReference type="GO" id="GO:0051049">
    <property type="term" value="P:regulation of transport"/>
    <property type="evidence" value="ECO:0007669"/>
    <property type="project" value="UniProtKB-ARBA"/>
</dbReference>
<dbReference type="FunFam" id="1.20.5.340:FF:000011">
    <property type="entry name" value="Stromal interaction molecule 1"/>
    <property type="match status" value="1"/>
</dbReference>
<evidence type="ECO:0000256" key="1">
    <source>
        <dbReference type="ARBA" id="ARBA00004115"/>
    </source>
</evidence>
<dbReference type="SUPFAM" id="SSF47769">
    <property type="entry name" value="SAM/Pointed domain"/>
    <property type="match status" value="1"/>
</dbReference>
<dbReference type="AlphaFoldDB" id="A0A4W3ICY2"/>
<sequence>MGGRRCLLLSLIGLSVCVSAGPAQPQSAGPAQPTAGDPDPAEDNCSTLNPACLNEDDRFSLEAIRTIHKQMDDDNDGDVDVEESHEFIKEDMKYKDPTSKGNTFHKEDKHITVKDLWILWKSSEVHNWTVDETVNWLIYFVELPQYAKNFQESNIRGVGLPRIAVNEISLMISNLKITDRSHRQKLQLKALDAVLFGPPTRPPHNWLKDFILTVSMVVGIGGCWFAYRQNRNSKEHVTKMMKELDSLHTAEESLMELQERLQKAQEENRTVEVEKQNLEQKMKTEINDAKREAQRLRELREGSETELSRLKYAEQELVQVRMALRNAEKELESRSVWALPETLQKWLQLTHEVEIQYYNIKKQNAELQLNAVKEEAERIKKKRNTIFGTFHVAHSSSLDEVDHKILSAKQALSEVTAALRERLHRWQHIEKICGFPIAQNAGMPSLTSTLYSDHSWVVMPRTSVPPYPIAGGVDDLDEDTPPIIPQFHSATYSKAAYSLAKSSNQGRLRRPNAMSSAVSLSQTSSHSSTPDIFTMSSSSTLFRTEEEEEAIFFTADKNWETHEVASDCDSSFGSLSGKKLSPLSNYEAPLGPPGSALNGSVDNISVADSTVTYERSTATPDSIGPADTKSMVVSPLLASKPTRNGIEKSYSMGQLLGTQDRRISENSTQSENSTVRDQKKRQTVSQDLQYTTDKIKKPSKIKTLFKKIAKQPKPKSANEEA</sequence>
<evidence type="ECO:0000256" key="16">
    <source>
        <dbReference type="SAM" id="MobiDB-lite"/>
    </source>
</evidence>
<dbReference type="FunFam" id="1.10.150.50:FF:000009">
    <property type="entry name" value="Stromal interaction molecule 1"/>
    <property type="match status" value="1"/>
</dbReference>
<keyword evidence="12" id="KW-0406">Ion transport</keyword>
<accession>A0A4W3ICY2</accession>
<keyword evidence="6" id="KW-0479">Metal-binding</keyword>
<evidence type="ECO:0000256" key="10">
    <source>
        <dbReference type="ARBA" id="ARBA00022989"/>
    </source>
</evidence>
<name>A0A4W3ICY2_CALMI</name>
<evidence type="ECO:0000259" key="18">
    <source>
        <dbReference type="PROSITE" id="PS50105"/>
    </source>
</evidence>
<dbReference type="STRING" id="7868.ENSCMIP00000025341"/>
<proteinExistence type="predicted"/>
<keyword evidence="20" id="KW-1185">Reference proteome</keyword>
<keyword evidence="3" id="KW-0597">Phosphoprotein</keyword>
<evidence type="ECO:0000256" key="8">
    <source>
        <dbReference type="ARBA" id="ARBA00022824"/>
    </source>
</evidence>
<dbReference type="GO" id="GO:0005509">
    <property type="term" value="F:calcium ion binding"/>
    <property type="evidence" value="ECO:0007669"/>
    <property type="project" value="TreeGrafter"/>
</dbReference>
<dbReference type="InterPro" id="IPR057835">
    <property type="entry name" value="EF-hand_STIM1/2"/>
</dbReference>
<dbReference type="GO" id="GO:0005246">
    <property type="term" value="F:calcium channel regulator activity"/>
    <property type="evidence" value="ECO:0007669"/>
    <property type="project" value="InterPro"/>
</dbReference>
<dbReference type="Proteomes" id="UP000314986">
    <property type="component" value="Unassembled WGS sequence"/>
</dbReference>
<dbReference type="OMA" id="CQNGERN"/>
<evidence type="ECO:0000256" key="3">
    <source>
        <dbReference type="ARBA" id="ARBA00022553"/>
    </source>
</evidence>
<dbReference type="InParanoid" id="A0A4W3ICY2"/>
<dbReference type="Pfam" id="PF16533">
    <property type="entry name" value="SOAR"/>
    <property type="match status" value="1"/>
</dbReference>
<feature type="region of interest" description="Disordered" evidence="16">
    <location>
        <begin position="656"/>
        <end position="692"/>
    </location>
</feature>
<evidence type="ECO:0000313" key="19">
    <source>
        <dbReference type="Ensembl" id="ENSCMIP00000025341.1"/>
    </source>
</evidence>
<dbReference type="Gene3D" id="1.10.238.180">
    <property type="match status" value="1"/>
</dbReference>
<keyword evidence="9" id="KW-0106">Calcium</keyword>
<evidence type="ECO:0000256" key="17">
    <source>
        <dbReference type="SAM" id="SignalP"/>
    </source>
</evidence>
<dbReference type="Ensembl" id="ENSCMIT00000025757.1">
    <property type="protein sequence ID" value="ENSCMIP00000025341.1"/>
    <property type="gene ID" value="ENSCMIG00000011098.1"/>
</dbReference>
<dbReference type="GO" id="GO:0002115">
    <property type="term" value="P:store-operated calcium entry"/>
    <property type="evidence" value="ECO:0007669"/>
    <property type="project" value="TreeGrafter"/>
</dbReference>
<keyword evidence="2" id="KW-0813">Transport</keyword>
<dbReference type="Pfam" id="PF25578">
    <property type="entry name" value="EF-hand_STIM1"/>
    <property type="match status" value="1"/>
</dbReference>
<feature type="signal peptide" evidence="17">
    <location>
        <begin position="1"/>
        <end position="20"/>
    </location>
</feature>
<dbReference type="GO" id="GO:0006874">
    <property type="term" value="P:intracellular calcium ion homeostasis"/>
    <property type="evidence" value="ECO:0007669"/>
    <property type="project" value="TreeGrafter"/>
</dbReference>
<dbReference type="InterPro" id="IPR001660">
    <property type="entry name" value="SAM"/>
</dbReference>
<dbReference type="Gene3D" id="1.10.150.50">
    <property type="entry name" value="Transcription Factor, Ets-1"/>
    <property type="match status" value="1"/>
</dbReference>
<evidence type="ECO:0000256" key="14">
    <source>
        <dbReference type="ARBA" id="ARBA00023180"/>
    </source>
</evidence>
<dbReference type="Gene3D" id="1.20.5.340">
    <property type="match status" value="1"/>
</dbReference>
<evidence type="ECO:0000256" key="6">
    <source>
        <dbReference type="ARBA" id="ARBA00022723"/>
    </source>
</evidence>
<dbReference type="InterPro" id="IPR013761">
    <property type="entry name" value="SAM/pointed_sf"/>
</dbReference>
<feature type="compositionally biased region" description="Polar residues" evidence="16">
    <location>
        <begin position="665"/>
        <end position="675"/>
    </location>
</feature>
<keyword evidence="5" id="KW-0812">Transmembrane</keyword>
<keyword evidence="8" id="KW-0256">Endoplasmic reticulum</keyword>
<evidence type="ECO:0000256" key="9">
    <source>
        <dbReference type="ARBA" id="ARBA00022837"/>
    </source>
</evidence>
<reference evidence="20" key="1">
    <citation type="journal article" date="2006" name="Science">
        <title>Ancient noncoding elements conserved in the human genome.</title>
        <authorList>
            <person name="Venkatesh B."/>
            <person name="Kirkness E.F."/>
            <person name="Loh Y.H."/>
            <person name="Halpern A.L."/>
            <person name="Lee A.P."/>
            <person name="Johnson J."/>
            <person name="Dandona N."/>
            <person name="Viswanathan L.D."/>
            <person name="Tay A."/>
            <person name="Venter J.C."/>
            <person name="Strausberg R.L."/>
            <person name="Brenner S."/>
        </authorList>
    </citation>
    <scope>NUCLEOTIDE SEQUENCE [LARGE SCALE GENOMIC DNA]</scope>
</reference>
<reference evidence="20" key="3">
    <citation type="journal article" date="2014" name="Nature">
        <title>Elephant shark genome provides unique insights into gnathostome evolution.</title>
        <authorList>
            <consortium name="International Elephant Shark Genome Sequencing Consortium"/>
            <person name="Venkatesh B."/>
            <person name="Lee A.P."/>
            <person name="Ravi V."/>
            <person name="Maurya A.K."/>
            <person name="Lian M.M."/>
            <person name="Swann J.B."/>
            <person name="Ohta Y."/>
            <person name="Flajnik M.F."/>
            <person name="Sutoh Y."/>
            <person name="Kasahara M."/>
            <person name="Hoon S."/>
            <person name="Gangu V."/>
            <person name="Roy S.W."/>
            <person name="Irimia M."/>
            <person name="Korzh V."/>
            <person name="Kondrychyn I."/>
            <person name="Lim Z.W."/>
            <person name="Tay B.H."/>
            <person name="Tohari S."/>
            <person name="Kong K.W."/>
            <person name="Ho S."/>
            <person name="Lorente-Galdos B."/>
            <person name="Quilez J."/>
            <person name="Marques-Bonet T."/>
            <person name="Raney B.J."/>
            <person name="Ingham P.W."/>
            <person name="Tay A."/>
            <person name="Hillier L.W."/>
            <person name="Minx P."/>
            <person name="Boehm T."/>
            <person name="Wilson R.K."/>
            <person name="Brenner S."/>
            <person name="Warren W.C."/>
        </authorList>
    </citation>
    <scope>NUCLEOTIDE SEQUENCE [LARGE SCALE GENOMIC DNA]</scope>
</reference>
<feature type="coiled-coil region" evidence="15">
    <location>
        <begin position="240"/>
        <end position="330"/>
    </location>
</feature>
<dbReference type="InterPro" id="IPR032393">
    <property type="entry name" value="SOAR_STIM1/2"/>
</dbReference>
<keyword evidence="10" id="KW-1133">Transmembrane helix</keyword>
<protein>
    <submittedName>
        <fullName evidence="19">Stromal interaction molecule 2</fullName>
    </submittedName>
</protein>
<reference evidence="19" key="5">
    <citation type="submission" date="2025-09" db="UniProtKB">
        <authorList>
            <consortium name="Ensembl"/>
        </authorList>
    </citation>
    <scope>IDENTIFICATION</scope>
</reference>
<dbReference type="GO" id="GO:0005886">
    <property type="term" value="C:plasma membrane"/>
    <property type="evidence" value="ECO:0007669"/>
    <property type="project" value="TreeGrafter"/>
</dbReference>
<evidence type="ECO:0000256" key="2">
    <source>
        <dbReference type="ARBA" id="ARBA00022448"/>
    </source>
</evidence>
<dbReference type="GeneTree" id="ENSGT00390000000214"/>
<dbReference type="PANTHER" id="PTHR15136:SF2">
    <property type="entry name" value="STROMAL INTERACTION MOLECULE 2"/>
    <property type="match status" value="1"/>
</dbReference>
<keyword evidence="7 17" id="KW-0732">Signal</keyword>
<comment type="subcellular location">
    <subcellularLocation>
        <location evidence="1">Endoplasmic reticulum membrane</location>
        <topology evidence="1">Single-pass type I membrane protein</topology>
    </subcellularLocation>
</comment>
<evidence type="ECO:0000256" key="4">
    <source>
        <dbReference type="ARBA" id="ARBA00022568"/>
    </source>
</evidence>
<evidence type="ECO:0000256" key="11">
    <source>
        <dbReference type="ARBA" id="ARBA00023054"/>
    </source>
</evidence>
<dbReference type="PROSITE" id="PS50105">
    <property type="entry name" value="SAM_DOMAIN"/>
    <property type="match status" value="1"/>
</dbReference>
<keyword evidence="13" id="KW-0472">Membrane</keyword>
<evidence type="ECO:0000313" key="20">
    <source>
        <dbReference type="Proteomes" id="UP000314986"/>
    </source>
</evidence>
<keyword evidence="11 15" id="KW-0175">Coiled coil</keyword>
<feature type="chain" id="PRO_5021387432" evidence="17">
    <location>
        <begin position="21"/>
        <end position="721"/>
    </location>
</feature>
<dbReference type="InterPro" id="IPR037608">
    <property type="entry name" value="STIM1/2"/>
</dbReference>
<reference evidence="19" key="4">
    <citation type="submission" date="2025-08" db="UniProtKB">
        <authorList>
            <consortium name="Ensembl"/>
        </authorList>
    </citation>
    <scope>IDENTIFICATION</scope>
</reference>
<feature type="compositionally biased region" description="Polar residues" evidence="16">
    <location>
        <begin position="683"/>
        <end position="692"/>
    </location>
</feature>
<evidence type="ECO:0000256" key="13">
    <source>
        <dbReference type="ARBA" id="ARBA00023136"/>
    </source>
</evidence>
<reference evidence="20" key="2">
    <citation type="journal article" date="2007" name="PLoS Biol.">
        <title>Survey sequencing and comparative analysis of the elephant shark (Callorhinchus milii) genome.</title>
        <authorList>
            <person name="Venkatesh B."/>
            <person name="Kirkness E.F."/>
            <person name="Loh Y.H."/>
            <person name="Halpern A.L."/>
            <person name="Lee A.P."/>
            <person name="Johnson J."/>
            <person name="Dandona N."/>
            <person name="Viswanathan L.D."/>
            <person name="Tay A."/>
            <person name="Venter J.C."/>
            <person name="Strausberg R.L."/>
            <person name="Brenner S."/>
        </authorList>
    </citation>
    <scope>NUCLEOTIDE SEQUENCE [LARGE SCALE GENOMIC DNA]</scope>
</reference>
<organism evidence="19 20">
    <name type="scientific">Callorhinchus milii</name>
    <name type="common">Ghost shark</name>
    <dbReference type="NCBI Taxonomy" id="7868"/>
    <lineage>
        <taxon>Eukaryota</taxon>
        <taxon>Metazoa</taxon>
        <taxon>Chordata</taxon>
        <taxon>Craniata</taxon>
        <taxon>Vertebrata</taxon>
        <taxon>Chondrichthyes</taxon>
        <taxon>Holocephali</taxon>
        <taxon>Chimaeriformes</taxon>
        <taxon>Callorhinchidae</taxon>
        <taxon>Callorhinchus</taxon>
    </lineage>
</organism>
<keyword evidence="14" id="KW-0325">Glycoprotein</keyword>
<dbReference type="Pfam" id="PF07647">
    <property type="entry name" value="SAM_2"/>
    <property type="match status" value="1"/>
</dbReference>
<feature type="domain" description="SAM" evidence="18">
    <location>
        <begin position="128"/>
        <end position="186"/>
    </location>
</feature>
<dbReference type="CDD" id="cd11722">
    <property type="entry name" value="SOAR"/>
    <property type="match status" value="1"/>
</dbReference>
<feature type="region of interest" description="Disordered" evidence="16">
    <location>
        <begin position="20"/>
        <end position="47"/>
    </location>
</feature>
<evidence type="ECO:0000256" key="12">
    <source>
        <dbReference type="ARBA" id="ARBA00023065"/>
    </source>
</evidence>
<evidence type="ECO:0000256" key="15">
    <source>
        <dbReference type="SAM" id="Coils"/>
    </source>
</evidence>
<dbReference type="Gene3D" id="1.10.287.3550">
    <property type="match status" value="1"/>
</dbReference>
<dbReference type="FunFam" id="1.10.238.180:FF:000001">
    <property type="entry name" value="Stromal interaction molecule 1"/>
    <property type="match status" value="1"/>
</dbReference>
<dbReference type="PANTHER" id="PTHR15136">
    <property type="entry name" value="STROMAL INTERACTION MOLECULE HOMOLOG"/>
    <property type="match status" value="1"/>
</dbReference>
<keyword evidence="4" id="KW-0109">Calcium transport</keyword>
<dbReference type="FunFam" id="1.10.287.3550:FF:000001">
    <property type="entry name" value="Stromal interaction molecule 1"/>
    <property type="match status" value="1"/>
</dbReference>
<dbReference type="GO" id="GO:0005789">
    <property type="term" value="C:endoplasmic reticulum membrane"/>
    <property type="evidence" value="ECO:0007669"/>
    <property type="project" value="UniProtKB-SubCell"/>
</dbReference>
<feature type="coiled-coil region" evidence="15">
    <location>
        <begin position="355"/>
        <end position="384"/>
    </location>
</feature>
<feature type="compositionally biased region" description="Low complexity" evidence="16">
    <location>
        <begin position="20"/>
        <end position="33"/>
    </location>
</feature>
<evidence type="ECO:0000256" key="7">
    <source>
        <dbReference type="ARBA" id="ARBA00022729"/>
    </source>
</evidence>